<accession>X0S0L1</accession>
<feature type="non-terminal residue" evidence="1">
    <location>
        <position position="99"/>
    </location>
</feature>
<dbReference type="AlphaFoldDB" id="X0S0L1"/>
<sequence length="99" mass="11350">MKKNLLEKYLGEDIRGKVKIGSATLDTNIDFQRMILNQYEPSTSTTIKGVKYYGGSGMKNPLTDKEVEKIYKQSKQFWKDGGKWIKIGSKKVFIEGRIL</sequence>
<name>X0S0L1_9ZZZZ</name>
<evidence type="ECO:0000313" key="1">
    <source>
        <dbReference type="EMBL" id="GAF69482.1"/>
    </source>
</evidence>
<protein>
    <submittedName>
        <fullName evidence="1">Uncharacterized protein</fullName>
    </submittedName>
</protein>
<comment type="caution">
    <text evidence="1">The sequence shown here is derived from an EMBL/GenBank/DDBJ whole genome shotgun (WGS) entry which is preliminary data.</text>
</comment>
<reference evidence="1" key="1">
    <citation type="journal article" date="2014" name="Front. Microbiol.">
        <title>High frequency of phylogenetically diverse reductive dehalogenase-homologous genes in deep subseafloor sedimentary metagenomes.</title>
        <authorList>
            <person name="Kawai M."/>
            <person name="Futagami T."/>
            <person name="Toyoda A."/>
            <person name="Takaki Y."/>
            <person name="Nishi S."/>
            <person name="Hori S."/>
            <person name="Arai W."/>
            <person name="Tsubouchi T."/>
            <person name="Morono Y."/>
            <person name="Uchiyama I."/>
            <person name="Ito T."/>
            <person name="Fujiyama A."/>
            <person name="Inagaki F."/>
            <person name="Takami H."/>
        </authorList>
    </citation>
    <scope>NUCLEOTIDE SEQUENCE</scope>
    <source>
        <strain evidence="1">Expedition CK06-06</strain>
    </source>
</reference>
<organism evidence="1">
    <name type="scientific">marine sediment metagenome</name>
    <dbReference type="NCBI Taxonomy" id="412755"/>
    <lineage>
        <taxon>unclassified sequences</taxon>
        <taxon>metagenomes</taxon>
        <taxon>ecological metagenomes</taxon>
    </lineage>
</organism>
<dbReference type="EMBL" id="BARS01002570">
    <property type="protein sequence ID" value="GAF69482.1"/>
    <property type="molecule type" value="Genomic_DNA"/>
</dbReference>
<proteinExistence type="predicted"/>
<gene>
    <name evidence="1" type="ORF">S01H1_04917</name>
</gene>